<dbReference type="InterPro" id="IPR000796">
    <property type="entry name" value="Asp_trans"/>
</dbReference>
<feature type="domain" description="Aminotransferase class I/classII large" evidence="7">
    <location>
        <begin position="323"/>
        <end position="381"/>
    </location>
</feature>
<comment type="caution">
    <text evidence="8">The sequence shown here is derived from an EMBL/GenBank/DDBJ whole genome shotgun (WGS) entry which is preliminary data.</text>
</comment>
<dbReference type="InterPro" id="IPR015421">
    <property type="entry name" value="PyrdxlP-dep_Trfase_major"/>
</dbReference>
<dbReference type="EMBL" id="JASCZI010152464">
    <property type="protein sequence ID" value="MED6176168.1"/>
    <property type="molecule type" value="Genomic_DNA"/>
</dbReference>
<comment type="catalytic activity">
    <reaction evidence="6">
        <text>L-aspartate + 2-oxoglutarate = oxaloacetate + L-glutamate</text>
        <dbReference type="Rhea" id="RHEA:21824"/>
        <dbReference type="ChEBI" id="CHEBI:16452"/>
        <dbReference type="ChEBI" id="CHEBI:16810"/>
        <dbReference type="ChEBI" id="CHEBI:29985"/>
        <dbReference type="ChEBI" id="CHEBI:29991"/>
        <dbReference type="EC" id="2.6.1.1"/>
    </reaction>
</comment>
<evidence type="ECO:0000256" key="1">
    <source>
        <dbReference type="ARBA" id="ARBA00001933"/>
    </source>
</evidence>
<dbReference type="Proteomes" id="UP001341840">
    <property type="component" value="Unassembled WGS sequence"/>
</dbReference>
<evidence type="ECO:0000256" key="4">
    <source>
        <dbReference type="ARBA" id="ARBA00022679"/>
    </source>
</evidence>
<keyword evidence="5" id="KW-0663">Pyridoxal phosphate</keyword>
<dbReference type="SUPFAM" id="SSF53383">
    <property type="entry name" value="PLP-dependent transferases"/>
    <property type="match status" value="1"/>
</dbReference>
<sequence length="382" mass="41592">MGVVQRLTLKQLGGASTALEKQPTGYPELNANFELKSGLINLLPKFHGLPGEDSIKHRRTLRRFPESHNSTGKLYMSIMNVSRTCYAHAPITLFQTFSLSTTFLRDDARTRNCYRGRFGGSLTATTASAITSRVVDELRWFHLASSSSSAGSITVTSCCRGSNAVVVELLWFSAISSCYSHSVAFSVASCSSWLKAVASCSSALRLLLATTAFVSVSRRRRRSGSIAVASAFALPSPSRLLVPSSWFRRPSLLLPRVCSFLSPYPAIVKESMEGQVDSESISVSKAALGNFLGGIGYFYWQSITAIPRTLNGLDFDVLINDVKVKNQFSLFDMAYQEFSSGDLDKDVGALRIFIEDGHLVGLAQSFAKNMGLFGHKVGCLSV</sequence>
<keyword evidence="9" id="KW-1185">Reference proteome</keyword>
<evidence type="ECO:0000313" key="9">
    <source>
        <dbReference type="Proteomes" id="UP001341840"/>
    </source>
</evidence>
<evidence type="ECO:0000313" key="8">
    <source>
        <dbReference type="EMBL" id="MED6176168.1"/>
    </source>
</evidence>
<proteinExistence type="predicted"/>
<dbReference type="Pfam" id="PF00155">
    <property type="entry name" value="Aminotran_1_2"/>
    <property type="match status" value="1"/>
</dbReference>
<reference evidence="8 9" key="1">
    <citation type="journal article" date="2023" name="Plants (Basel)">
        <title>Bridging the Gap: Combining Genomics and Transcriptomics Approaches to Understand Stylosanthes scabra, an Orphan Legume from the Brazilian Caatinga.</title>
        <authorList>
            <person name="Ferreira-Neto J.R.C."/>
            <person name="da Silva M.D."/>
            <person name="Binneck E."/>
            <person name="de Melo N.F."/>
            <person name="da Silva R.H."/>
            <person name="de Melo A.L.T.M."/>
            <person name="Pandolfi V."/>
            <person name="Bustamante F.O."/>
            <person name="Brasileiro-Vidal A.C."/>
            <person name="Benko-Iseppon A.M."/>
        </authorList>
    </citation>
    <scope>NUCLEOTIDE SEQUENCE [LARGE SCALE GENOMIC DNA]</scope>
    <source>
        <tissue evidence="8">Leaves</tissue>
    </source>
</reference>
<keyword evidence="4" id="KW-0808">Transferase</keyword>
<evidence type="ECO:0000256" key="3">
    <source>
        <dbReference type="ARBA" id="ARBA00022576"/>
    </source>
</evidence>
<comment type="cofactor">
    <cofactor evidence="1">
        <name>pyridoxal 5'-phosphate</name>
        <dbReference type="ChEBI" id="CHEBI:597326"/>
    </cofactor>
</comment>
<evidence type="ECO:0000256" key="6">
    <source>
        <dbReference type="ARBA" id="ARBA00049185"/>
    </source>
</evidence>
<evidence type="ECO:0000259" key="7">
    <source>
        <dbReference type="Pfam" id="PF00155"/>
    </source>
</evidence>
<dbReference type="PANTHER" id="PTHR11879:SF14">
    <property type="entry name" value="ASPARTATE AMINOTRANSFERASE"/>
    <property type="match status" value="1"/>
</dbReference>
<keyword evidence="3" id="KW-0032">Aminotransferase</keyword>
<organism evidence="8 9">
    <name type="scientific">Stylosanthes scabra</name>
    <dbReference type="NCBI Taxonomy" id="79078"/>
    <lineage>
        <taxon>Eukaryota</taxon>
        <taxon>Viridiplantae</taxon>
        <taxon>Streptophyta</taxon>
        <taxon>Embryophyta</taxon>
        <taxon>Tracheophyta</taxon>
        <taxon>Spermatophyta</taxon>
        <taxon>Magnoliopsida</taxon>
        <taxon>eudicotyledons</taxon>
        <taxon>Gunneridae</taxon>
        <taxon>Pentapetalae</taxon>
        <taxon>rosids</taxon>
        <taxon>fabids</taxon>
        <taxon>Fabales</taxon>
        <taxon>Fabaceae</taxon>
        <taxon>Papilionoideae</taxon>
        <taxon>50 kb inversion clade</taxon>
        <taxon>dalbergioids sensu lato</taxon>
        <taxon>Dalbergieae</taxon>
        <taxon>Pterocarpus clade</taxon>
        <taxon>Stylosanthes</taxon>
    </lineage>
</organism>
<comment type="subunit">
    <text evidence="2">Homodimer.</text>
</comment>
<name>A0ABU6VW29_9FABA</name>
<protein>
    <recommendedName>
        <fullName evidence="7">Aminotransferase class I/classII large domain-containing protein</fullName>
    </recommendedName>
</protein>
<gene>
    <name evidence="8" type="ORF">PIB30_085517</name>
</gene>
<dbReference type="Gene3D" id="3.40.640.10">
    <property type="entry name" value="Type I PLP-dependent aspartate aminotransferase-like (Major domain)"/>
    <property type="match status" value="1"/>
</dbReference>
<dbReference type="InterPro" id="IPR015424">
    <property type="entry name" value="PyrdxlP-dep_Trfase"/>
</dbReference>
<evidence type="ECO:0000256" key="5">
    <source>
        <dbReference type="ARBA" id="ARBA00022898"/>
    </source>
</evidence>
<dbReference type="PANTHER" id="PTHR11879">
    <property type="entry name" value="ASPARTATE AMINOTRANSFERASE"/>
    <property type="match status" value="1"/>
</dbReference>
<evidence type="ECO:0000256" key="2">
    <source>
        <dbReference type="ARBA" id="ARBA00011738"/>
    </source>
</evidence>
<accession>A0ABU6VW29</accession>
<dbReference type="InterPro" id="IPR004839">
    <property type="entry name" value="Aminotransferase_I/II_large"/>
</dbReference>